<dbReference type="InterPro" id="IPR016024">
    <property type="entry name" value="ARM-type_fold"/>
</dbReference>
<dbReference type="GO" id="GO:0016303">
    <property type="term" value="F:1-phosphatidylinositol-3-kinase activity"/>
    <property type="evidence" value="ECO:0007669"/>
    <property type="project" value="TreeGrafter"/>
</dbReference>
<dbReference type="InterPro" id="IPR018936">
    <property type="entry name" value="PI3/4_kinase_CS"/>
</dbReference>
<dbReference type="InterPro" id="IPR029071">
    <property type="entry name" value="Ubiquitin-like_domsf"/>
</dbReference>
<dbReference type="GO" id="GO:0005886">
    <property type="term" value="C:plasma membrane"/>
    <property type="evidence" value="ECO:0007669"/>
    <property type="project" value="TreeGrafter"/>
</dbReference>
<dbReference type="SUPFAM" id="SSF56112">
    <property type="entry name" value="Protein kinase-like (PK-like)"/>
    <property type="match status" value="1"/>
</dbReference>
<keyword evidence="4" id="KW-0067">ATP-binding</keyword>
<dbReference type="SMART" id="SM00144">
    <property type="entry name" value="PI3K_rbd"/>
    <property type="match status" value="1"/>
</dbReference>
<dbReference type="OrthoDB" id="67688at2759"/>
<proteinExistence type="inferred from homology"/>
<dbReference type="Proteomes" id="UP000015104">
    <property type="component" value="Unassembled WGS sequence"/>
</dbReference>
<reference evidence="11" key="2">
    <citation type="submission" date="2015-06" db="UniProtKB">
        <authorList>
            <consortium name="EnsemblMetazoa"/>
        </authorList>
    </citation>
    <scope>IDENTIFICATION</scope>
</reference>
<keyword evidence="2" id="KW-0547">Nucleotide-binding</keyword>
<dbReference type="PROSITE" id="PS00915">
    <property type="entry name" value="PI3_4_KINASE_1"/>
    <property type="match status" value="1"/>
</dbReference>
<dbReference type="Pfam" id="PF02192">
    <property type="entry name" value="PI3K_p85B"/>
    <property type="match status" value="1"/>
</dbReference>
<dbReference type="InterPro" id="IPR011009">
    <property type="entry name" value="Kinase-like_dom_sf"/>
</dbReference>
<dbReference type="eggNOG" id="KOG0904">
    <property type="taxonomic scope" value="Eukaryota"/>
</dbReference>
<keyword evidence="1" id="KW-0808">Transferase</keyword>
<dbReference type="PROSITE" id="PS51546">
    <property type="entry name" value="PI3K_RBD"/>
    <property type="match status" value="1"/>
</dbReference>
<sequence>MVEKRPTKGELWCVPQLSSQIVVSILMPNGLLFDIPCCREDSLDKIKRNVWKEAEREVLFQLLSDITCYIFIGVTQEAKVEEFYDENRRLCDLGLFTALLKLIEPEGDKDEKRANAEISLAIGITISELDRFKNGETFNFRKDIINFCKSIVEKREEMDSEAKLYYTHPPELDESYFSNSTKVNQSMLTLCIWSNGEDGCKESFKIDIPHDCTASSIISQILGQTTWFSPVDKTGGYTESEAPQENSLVLKVCGVNEYFFGNHPICRYKYITNCLSQNRCPNLMLVDKNRVTSEIEKFQFLIPSSIKRSSSFSKVDPGSKDLSRGLETGQYLLLWKLDNYFKIKILWATYVNVRDVEKIFVKCGLYHGAELLCPPKETSRVDPWNPKWDQEIEFDIFVSDLPRSARLSISICSVTNRNKKAGEICPLAWGNISLFDYKSRLLVERKILHLWPVPKDFTELLNPLGYLGLNTNKDSPGLEIELTWYQAPVIYPPETIIEYHANFCRDLDFAGKDMGCNGLELSRYQKYKTIDEKDFELLHEVIKRDPLSEMTIQEKNLVWRMREHCVQIPDSLPKLLDAVKWNSRDDVSQLYSLLKQWPAIKSDTALELLDCKYADIMVRNFAVKWLDESLSDELLSQYLLQLVQVIKFEPYLDNGLSRMLLKRSLLNRRIGHYFFWHLKAEMHDPSVQLRFSILLEAFCRGLCTNSLQSTLKQVEALEKLTILTEGLKLKKDDNRERIKFFSDQMRKEDYIEALQNFPSPLNHTLTLGRLRIEDCRIMDSAKKPLWLVWSNPDPYAELYTSHSAIIFKSGDDLRQDMLTLQVIRIFDLIWRREGHDLKMLPYTCLATGKQVGMIEVVPRAKTVMNIQRTGGRMAAFQVDSTQLHKWIKENNVHNYDQAVDTFTKSCAGYCVATFILGIGDRNPDNIMINEEGQIFHIDFGHFLGHFKKKFGINRERVPFVLTDDFLCVISKGSENPKKSKEFEKFTELCGLAYLSLRRHANLLITLFTMMLSTGIPELQSIDDIGYLRKTLQVERNEEDALKYFNNQFFEAHGGAWTTKIDWFFHNIAHFKN</sequence>
<dbReference type="KEGG" id="tut:107362674"/>
<feature type="domain" description="C2 PI3K-type" evidence="10">
    <location>
        <begin position="337"/>
        <end position="492"/>
    </location>
</feature>
<dbReference type="Pfam" id="PF00613">
    <property type="entry name" value="PI3Ka"/>
    <property type="match status" value="1"/>
</dbReference>
<protein>
    <recommendedName>
        <fullName evidence="13">Phosphatidylinositol-4,5-bisphosphate 3-kinase</fullName>
    </recommendedName>
</protein>
<accession>T1KAQ9</accession>
<dbReference type="InterPro" id="IPR002420">
    <property type="entry name" value="PI3K-type_C2_dom"/>
</dbReference>
<dbReference type="SMART" id="SM00142">
    <property type="entry name" value="PI3K_C2"/>
    <property type="match status" value="1"/>
</dbReference>
<dbReference type="Gene3D" id="2.60.40.150">
    <property type="entry name" value="C2 domain"/>
    <property type="match status" value="1"/>
</dbReference>
<dbReference type="EnsemblMetazoa" id="tetur08g01360.1">
    <property type="protein sequence ID" value="tetur08g01360.1"/>
    <property type="gene ID" value="tetur08g01360"/>
</dbReference>
<dbReference type="FunFam" id="1.10.1070.11:FF:000006">
    <property type="entry name" value="Phosphatidylinositol 4,5-bisphosphate 3-kinase catalytic subunit"/>
    <property type="match status" value="1"/>
</dbReference>
<dbReference type="InterPro" id="IPR001263">
    <property type="entry name" value="PI3K_accessory_dom"/>
</dbReference>
<name>T1KAQ9_TETUR</name>
<evidence type="ECO:0000256" key="2">
    <source>
        <dbReference type="ARBA" id="ARBA00022741"/>
    </source>
</evidence>
<dbReference type="Gene3D" id="1.25.40.70">
    <property type="entry name" value="Phosphatidylinositol 3-kinase, accessory domain (PIK)"/>
    <property type="match status" value="1"/>
</dbReference>
<dbReference type="InterPro" id="IPR000341">
    <property type="entry name" value="PI3K_Ras-bd_dom"/>
</dbReference>
<organism evidence="11 12">
    <name type="scientific">Tetranychus urticae</name>
    <name type="common">Two-spotted spider mite</name>
    <dbReference type="NCBI Taxonomy" id="32264"/>
    <lineage>
        <taxon>Eukaryota</taxon>
        <taxon>Metazoa</taxon>
        <taxon>Ecdysozoa</taxon>
        <taxon>Arthropoda</taxon>
        <taxon>Chelicerata</taxon>
        <taxon>Arachnida</taxon>
        <taxon>Acari</taxon>
        <taxon>Acariformes</taxon>
        <taxon>Trombidiformes</taxon>
        <taxon>Prostigmata</taxon>
        <taxon>Eleutherengona</taxon>
        <taxon>Raphignathae</taxon>
        <taxon>Tetranychoidea</taxon>
        <taxon>Tetranychidae</taxon>
        <taxon>Tetranychus</taxon>
    </lineage>
</organism>
<dbReference type="PROSITE" id="PS51547">
    <property type="entry name" value="C2_PI3K"/>
    <property type="match status" value="1"/>
</dbReference>
<dbReference type="SMART" id="SM00145">
    <property type="entry name" value="PI3Ka"/>
    <property type="match status" value="1"/>
</dbReference>
<dbReference type="PROSITE" id="PS51544">
    <property type="entry name" value="PI3K_ABD"/>
    <property type="match status" value="1"/>
</dbReference>
<dbReference type="Pfam" id="PF00794">
    <property type="entry name" value="PI3K_rbd"/>
    <property type="match status" value="1"/>
</dbReference>
<evidence type="ECO:0000313" key="11">
    <source>
        <dbReference type="EnsemblMetazoa" id="tetur08g01360.1"/>
    </source>
</evidence>
<dbReference type="Gene3D" id="3.30.1010.10">
    <property type="entry name" value="Phosphatidylinositol 3-kinase Catalytic Subunit, Chain A, domain 4"/>
    <property type="match status" value="1"/>
</dbReference>
<dbReference type="GO" id="GO:0043491">
    <property type="term" value="P:phosphatidylinositol 3-kinase/protein kinase B signal transduction"/>
    <property type="evidence" value="ECO:0007669"/>
    <property type="project" value="TreeGrafter"/>
</dbReference>
<evidence type="ECO:0000259" key="10">
    <source>
        <dbReference type="PROSITE" id="PS51547"/>
    </source>
</evidence>
<dbReference type="STRING" id="32264.T1KAQ9"/>
<dbReference type="HOGENOM" id="CLU_002191_1_3_1"/>
<evidence type="ECO:0008006" key="13">
    <source>
        <dbReference type="Google" id="ProtNLM"/>
    </source>
</evidence>
<dbReference type="CDD" id="cd05165">
    <property type="entry name" value="PI3Kc_I"/>
    <property type="match status" value="1"/>
</dbReference>
<keyword evidence="12" id="KW-1185">Reference proteome</keyword>
<feature type="domain" description="PI3K-ABD" evidence="7">
    <location>
        <begin position="17"/>
        <end position="106"/>
    </location>
</feature>
<dbReference type="SUPFAM" id="SSF49562">
    <property type="entry name" value="C2 domain (Calcium/lipid-binding domain, CaLB)"/>
    <property type="match status" value="1"/>
</dbReference>
<dbReference type="GO" id="GO:0005737">
    <property type="term" value="C:cytoplasm"/>
    <property type="evidence" value="ECO:0007669"/>
    <property type="project" value="UniProtKB-ARBA"/>
</dbReference>
<evidence type="ECO:0000259" key="7">
    <source>
        <dbReference type="PROSITE" id="PS51544"/>
    </source>
</evidence>
<dbReference type="GO" id="GO:0035005">
    <property type="term" value="F:1-phosphatidylinositol-4-phosphate 3-kinase activity"/>
    <property type="evidence" value="ECO:0007669"/>
    <property type="project" value="TreeGrafter"/>
</dbReference>
<feature type="domain" description="PI3K-RBD" evidence="9">
    <location>
        <begin position="185"/>
        <end position="287"/>
    </location>
</feature>
<reference evidence="12" key="1">
    <citation type="submission" date="2011-08" db="EMBL/GenBank/DDBJ databases">
        <authorList>
            <person name="Rombauts S."/>
        </authorList>
    </citation>
    <scope>NUCLEOTIDE SEQUENCE</scope>
    <source>
        <strain evidence="12">London</strain>
    </source>
</reference>
<dbReference type="Gene3D" id="1.10.1070.11">
    <property type="entry name" value="Phosphatidylinositol 3-/4-kinase, catalytic domain"/>
    <property type="match status" value="1"/>
</dbReference>
<dbReference type="EMBL" id="CAEY01001941">
    <property type="status" value="NOT_ANNOTATED_CDS"/>
    <property type="molecule type" value="Genomic_DNA"/>
</dbReference>
<evidence type="ECO:0000256" key="5">
    <source>
        <dbReference type="PROSITE-ProRule" id="PRU00880"/>
    </source>
</evidence>
<dbReference type="GO" id="GO:0005942">
    <property type="term" value="C:phosphatidylinositol 3-kinase complex"/>
    <property type="evidence" value="ECO:0007669"/>
    <property type="project" value="TreeGrafter"/>
</dbReference>
<dbReference type="SMART" id="SM00143">
    <property type="entry name" value="PI3K_p85B"/>
    <property type="match status" value="1"/>
</dbReference>
<comment type="similarity">
    <text evidence="5">Belongs to the PI3/PI4-kinase family.</text>
</comment>
<dbReference type="OMA" id="RWSEWLN"/>
<dbReference type="InterPro" id="IPR015433">
    <property type="entry name" value="PI3/4_kinase"/>
</dbReference>
<dbReference type="InterPro" id="IPR036940">
    <property type="entry name" value="PI3/4_kinase_cat_sf"/>
</dbReference>
<dbReference type="InterPro" id="IPR003113">
    <property type="entry name" value="PI3K_ABD"/>
</dbReference>
<dbReference type="InterPro" id="IPR000403">
    <property type="entry name" value="PI3/4_kinase_cat_dom"/>
</dbReference>
<feature type="domain" description="PI3K/PI4K catalytic" evidence="6">
    <location>
        <begin position="771"/>
        <end position="1056"/>
    </location>
</feature>
<dbReference type="PROSITE" id="PS50290">
    <property type="entry name" value="PI3_4_KINASE_3"/>
    <property type="match status" value="1"/>
</dbReference>
<evidence type="ECO:0000256" key="1">
    <source>
        <dbReference type="ARBA" id="ARBA00022679"/>
    </source>
</evidence>
<evidence type="ECO:0000259" key="6">
    <source>
        <dbReference type="PROSITE" id="PS50290"/>
    </source>
</evidence>
<dbReference type="SMART" id="SM00146">
    <property type="entry name" value="PI3Kc"/>
    <property type="match status" value="1"/>
</dbReference>
<dbReference type="SUPFAM" id="SSF54236">
    <property type="entry name" value="Ubiquitin-like"/>
    <property type="match status" value="1"/>
</dbReference>
<dbReference type="Pfam" id="PF00792">
    <property type="entry name" value="PI3K_C2"/>
    <property type="match status" value="1"/>
</dbReference>
<dbReference type="Pfam" id="PF00454">
    <property type="entry name" value="PI3_PI4_kinase"/>
    <property type="match status" value="1"/>
</dbReference>
<dbReference type="SUPFAM" id="SSF48371">
    <property type="entry name" value="ARM repeat"/>
    <property type="match status" value="1"/>
</dbReference>
<dbReference type="FunFam" id="1.25.40.70:FF:000001">
    <property type="entry name" value="Phosphatidylinositol 4,5-bisphosphate 3-kinase catalytic subunit"/>
    <property type="match status" value="1"/>
</dbReference>
<dbReference type="GO" id="GO:0005524">
    <property type="term" value="F:ATP binding"/>
    <property type="evidence" value="ECO:0007669"/>
    <property type="project" value="UniProtKB-KW"/>
</dbReference>
<keyword evidence="3" id="KW-0418">Kinase</keyword>
<evidence type="ECO:0000259" key="9">
    <source>
        <dbReference type="PROSITE" id="PS51546"/>
    </source>
</evidence>
<dbReference type="PANTHER" id="PTHR10048">
    <property type="entry name" value="PHOSPHATIDYLINOSITOL KINASE"/>
    <property type="match status" value="1"/>
</dbReference>
<dbReference type="InterPro" id="IPR035892">
    <property type="entry name" value="C2_domain_sf"/>
</dbReference>
<feature type="domain" description="PIK helical" evidence="8">
    <location>
        <begin position="524"/>
        <end position="701"/>
    </location>
</feature>
<dbReference type="PROSITE" id="PS51545">
    <property type="entry name" value="PIK_HELICAL"/>
    <property type="match status" value="1"/>
</dbReference>
<dbReference type="GO" id="GO:0016477">
    <property type="term" value="P:cell migration"/>
    <property type="evidence" value="ECO:0007669"/>
    <property type="project" value="TreeGrafter"/>
</dbReference>
<dbReference type="GO" id="GO:0048015">
    <property type="term" value="P:phosphatidylinositol-mediated signaling"/>
    <property type="evidence" value="ECO:0007669"/>
    <property type="project" value="TreeGrafter"/>
</dbReference>
<dbReference type="PROSITE" id="PS00916">
    <property type="entry name" value="PI3_4_KINASE_2"/>
    <property type="match status" value="1"/>
</dbReference>
<evidence type="ECO:0000259" key="8">
    <source>
        <dbReference type="PROSITE" id="PS51545"/>
    </source>
</evidence>
<dbReference type="AlphaFoldDB" id="T1KAQ9"/>
<evidence type="ECO:0000256" key="4">
    <source>
        <dbReference type="ARBA" id="ARBA00022840"/>
    </source>
</evidence>
<dbReference type="InterPro" id="IPR042236">
    <property type="entry name" value="PI3K_accessory_sf"/>
</dbReference>
<dbReference type="FunFam" id="3.30.1010.10:FF:000007">
    <property type="entry name" value="Phosphatidylinositol 4,5-bisphosphate 3-kinase catalytic subunit"/>
    <property type="match status" value="1"/>
</dbReference>
<gene>
    <name evidence="11" type="primary">107362674</name>
</gene>
<dbReference type="PANTHER" id="PTHR10048:SF111">
    <property type="entry name" value="PHOSPHATIDYLINOSITOL 3-KINASE AGE-1"/>
    <property type="match status" value="1"/>
</dbReference>
<evidence type="ECO:0000313" key="12">
    <source>
        <dbReference type="Proteomes" id="UP000015104"/>
    </source>
</evidence>
<evidence type="ECO:0000256" key="3">
    <source>
        <dbReference type="ARBA" id="ARBA00022777"/>
    </source>
</evidence>
<dbReference type="Gene3D" id="3.10.20.90">
    <property type="entry name" value="Phosphatidylinositol 3-kinase Catalytic Subunit, Chain A, domain 1"/>
    <property type="match status" value="2"/>
</dbReference>